<gene>
    <name evidence="1" type="ORF">LPJ66_008490</name>
</gene>
<sequence length="201" mass="22629">MFPFVHGQVICLTLAGYMFRLVRGTQQHGLHDYAFLSSACSAGTVAGIDEIDANSYNESMINKGKCLSDMSTVDNVDFVAHTPPTRIRSSITTHVMSVEQESDMLNTYMYEDSLLSIKQKQQRQQSHEAFNYVADSRKTAYPGAADPNAPCVQLMCTIPPTRRCFQIFKKWRLEYVSKEELTTVWRMYLSCALLASANTGK</sequence>
<proteinExistence type="predicted"/>
<evidence type="ECO:0000313" key="1">
    <source>
        <dbReference type="EMBL" id="KAJ1888602.1"/>
    </source>
</evidence>
<dbReference type="Proteomes" id="UP001150581">
    <property type="component" value="Unassembled WGS sequence"/>
</dbReference>
<name>A0ACC1I9R1_9FUNG</name>
<accession>A0ACC1I9R1</accession>
<keyword evidence="2" id="KW-1185">Reference proteome</keyword>
<protein>
    <submittedName>
        <fullName evidence="1">Uncharacterized protein</fullName>
    </submittedName>
</protein>
<organism evidence="1 2">
    <name type="scientific">Kickxella alabastrina</name>
    <dbReference type="NCBI Taxonomy" id="61397"/>
    <lineage>
        <taxon>Eukaryota</taxon>
        <taxon>Fungi</taxon>
        <taxon>Fungi incertae sedis</taxon>
        <taxon>Zoopagomycota</taxon>
        <taxon>Kickxellomycotina</taxon>
        <taxon>Kickxellomycetes</taxon>
        <taxon>Kickxellales</taxon>
        <taxon>Kickxellaceae</taxon>
        <taxon>Kickxella</taxon>
    </lineage>
</organism>
<comment type="caution">
    <text evidence="1">The sequence shown here is derived from an EMBL/GenBank/DDBJ whole genome shotgun (WGS) entry which is preliminary data.</text>
</comment>
<reference evidence="1" key="1">
    <citation type="submission" date="2022-07" db="EMBL/GenBank/DDBJ databases">
        <title>Phylogenomic reconstructions and comparative analyses of Kickxellomycotina fungi.</title>
        <authorList>
            <person name="Reynolds N.K."/>
            <person name="Stajich J.E."/>
            <person name="Barry K."/>
            <person name="Grigoriev I.V."/>
            <person name="Crous P."/>
            <person name="Smith M.E."/>
        </authorList>
    </citation>
    <scope>NUCLEOTIDE SEQUENCE</scope>
    <source>
        <strain evidence="1">Benny 63K</strain>
    </source>
</reference>
<evidence type="ECO:0000313" key="2">
    <source>
        <dbReference type="Proteomes" id="UP001150581"/>
    </source>
</evidence>
<dbReference type="EMBL" id="JANBPG010001718">
    <property type="protein sequence ID" value="KAJ1888602.1"/>
    <property type="molecule type" value="Genomic_DNA"/>
</dbReference>